<sequence>MASSRKGFRSLQELRIRETGGTYQRIKGNRKEGMYASTFIALHEIHNVD</sequence>
<proteinExistence type="predicted"/>
<keyword evidence="2" id="KW-1185">Reference proteome</keyword>
<comment type="caution">
    <text evidence="1">The sequence shown here is derived from an EMBL/GenBank/DDBJ whole genome shotgun (WGS) entry which is preliminary data.</text>
</comment>
<protein>
    <submittedName>
        <fullName evidence="1">Uncharacterized protein</fullName>
    </submittedName>
</protein>
<organism evidence="1 2">
    <name type="scientific">Solanum bulbocastanum</name>
    <name type="common">Wild potato</name>
    <dbReference type="NCBI Taxonomy" id="147425"/>
    <lineage>
        <taxon>Eukaryota</taxon>
        <taxon>Viridiplantae</taxon>
        <taxon>Streptophyta</taxon>
        <taxon>Embryophyta</taxon>
        <taxon>Tracheophyta</taxon>
        <taxon>Spermatophyta</taxon>
        <taxon>Magnoliopsida</taxon>
        <taxon>eudicotyledons</taxon>
        <taxon>Gunneridae</taxon>
        <taxon>Pentapetalae</taxon>
        <taxon>asterids</taxon>
        <taxon>lamiids</taxon>
        <taxon>Solanales</taxon>
        <taxon>Solanaceae</taxon>
        <taxon>Solanoideae</taxon>
        <taxon>Solaneae</taxon>
        <taxon>Solanum</taxon>
    </lineage>
</organism>
<evidence type="ECO:0000313" key="1">
    <source>
        <dbReference type="EMBL" id="KAK6780613.1"/>
    </source>
</evidence>
<dbReference type="Proteomes" id="UP001371456">
    <property type="component" value="Unassembled WGS sequence"/>
</dbReference>
<dbReference type="AlphaFoldDB" id="A0AAN8Y8L5"/>
<reference evidence="1 2" key="1">
    <citation type="submission" date="2024-02" db="EMBL/GenBank/DDBJ databases">
        <title>de novo genome assembly of Solanum bulbocastanum strain 11H21.</title>
        <authorList>
            <person name="Hosaka A.J."/>
        </authorList>
    </citation>
    <scope>NUCLEOTIDE SEQUENCE [LARGE SCALE GENOMIC DNA]</scope>
    <source>
        <tissue evidence="1">Young leaves</tissue>
    </source>
</reference>
<accession>A0AAN8Y8L5</accession>
<dbReference type="EMBL" id="JBANQN010000009">
    <property type="protein sequence ID" value="KAK6780613.1"/>
    <property type="molecule type" value="Genomic_DNA"/>
</dbReference>
<evidence type="ECO:0000313" key="2">
    <source>
        <dbReference type="Proteomes" id="UP001371456"/>
    </source>
</evidence>
<name>A0AAN8Y8L5_SOLBU</name>
<gene>
    <name evidence="1" type="ORF">RDI58_022797</name>
</gene>